<name>A0A7D6ZYG3_9CLOT</name>
<keyword evidence="1" id="KW-0812">Transmembrane</keyword>
<evidence type="ECO:0000259" key="2">
    <source>
        <dbReference type="PROSITE" id="PS50885"/>
    </source>
</evidence>
<evidence type="ECO:0000259" key="3">
    <source>
        <dbReference type="PROSITE" id="PS50887"/>
    </source>
</evidence>
<dbReference type="EMBL" id="CP059378">
    <property type="protein sequence ID" value="QLY78635.1"/>
    <property type="molecule type" value="Genomic_DNA"/>
</dbReference>
<dbReference type="PROSITE" id="PS50887">
    <property type="entry name" value="GGDEF"/>
    <property type="match status" value="1"/>
</dbReference>
<proteinExistence type="predicted"/>
<feature type="transmembrane region" description="Helical" evidence="1">
    <location>
        <begin position="293"/>
        <end position="318"/>
    </location>
</feature>
<dbReference type="InterPro" id="IPR029787">
    <property type="entry name" value="Nucleotide_cyclase"/>
</dbReference>
<dbReference type="CDD" id="cd01949">
    <property type="entry name" value="GGDEF"/>
    <property type="match status" value="1"/>
</dbReference>
<evidence type="ECO:0000313" key="5">
    <source>
        <dbReference type="Proteomes" id="UP000512286"/>
    </source>
</evidence>
<feature type="domain" description="GGDEF" evidence="3">
    <location>
        <begin position="406"/>
        <end position="541"/>
    </location>
</feature>
<protein>
    <submittedName>
        <fullName evidence="4">Diguanylate cyclase</fullName>
    </submittedName>
</protein>
<dbReference type="NCBIfam" id="TIGR00254">
    <property type="entry name" value="GGDEF"/>
    <property type="match status" value="1"/>
</dbReference>
<keyword evidence="1" id="KW-1133">Transmembrane helix</keyword>
<dbReference type="PROSITE" id="PS50885">
    <property type="entry name" value="HAMP"/>
    <property type="match status" value="1"/>
</dbReference>
<accession>A0A7D6ZYG3</accession>
<evidence type="ECO:0000256" key="1">
    <source>
        <dbReference type="SAM" id="Phobius"/>
    </source>
</evidence>
<dbReference type="InterPro" id="IPR052163">
    <property type="entry name" value="DGC-Regulatory_Protein"/>
</dbReference>
<dbReference type="SMART" id="SM00267">
    <property type="entry name" value="GGDEF"/>
    <property type="match status" value="1"/>
</dbReference>
<dbReference type="Gene3D" id="6.10.340.10">
    <property type="match status" value="1"/>
</dbReference>
<dbReference type="GO" id="GO:0016020">
    <property type="term" value="C:membrane"/>
    <property type="evidence" value="ECO:0007669"/>
    <property type="project" value="InterPro"/>
</dbReference>
<dbReference type="PANTHER" id="PTHR46663:SF2">
    <property type="entry name" value="GGDEF DOMAIN-CONTAINING PROTEIN"/>
    <property type="match status" value="1"/>
</dbReference>
<dbReference type="Pfam" id="PF00990">
    <property type="entry name" value="GGDEF"/>
    <property type="match status" value="1"/>
</dbReference>
<dbReference type="Gene3D" id="3.30.70.270">
    <property type="match status" value="1"/>
</dbReference>
<dbReference type="RefSeq" id="WP_181600967.1">
    <property type="nucleotide sequence ID" value="NZ_CP059378.1"/>
</dbReference>
<dbReference type="Gene3D" id="3.30.450.20">
    <property type="entry name" value="PAS domain"/>
    <property type="match status" value="1"/>
</dbReference>
<dbReference type="GO" id="GO:0007165">
    <property type="term" value="P:signal transduction"/>
    <property type="evidence" value="ECO:0007669"/>
    <property type="project" value="InterPro"/>
</dbReference>
<keyword evidence="1" id="KW-0472">Membrane</keyword>
<feature type="transmembrane region" description="Helical" evidence="1">
    <location>
        <begin position="12"/>
        <end position="32"/>
    </location>
</feature>
<gene>
    <name evidence="4" type="ORF">HZF06_16300</name>
</gene>
<evidence type="ECO:0000313" key="4">
    <source>
        <dbReference type="EMBL" id="QLY78635.1"/>
    </source>
</evidence>
<dbReference type="PANTHER" id="PTHR46663">
    <property type="entry name" value="DIGUANYLATE CYCLASE DGCT-RELATED"/>
    <property type="match status" value="1"/>
</dbReference>
<dbReference type="InterPro" id="IPR000160">
    <property type="entry name" value="GGDEF_dom"/>
</dbReference>
<dbReference type="KEGG" id="cint:HZF06_16300"/>
<organism evidence="4 5">
    <name type="scientific">Clostridium intestinale</name>
    <dbReference type="NCBI Taxonomy" id="36845"/>
    <lineage>
        <taxon>Bacteria</taxon>
        <taxon>Bacillati</taxon>
        <taxon>Bacillota</taxon>
        <taxon>Clostridia</taxon>
        <taxon>Eubacteriales</taxon>
        <taxon>Clostridiaceae</taxon>
        <taxon>Clostridium</taxon>
    </lineage>
</organism>
<dbReference type="SUPFAM" id="SSF55073">
    <property type="entry name" value="Nucleotide cyclase"/>
    <property type="match status" value="1"/>
</dbReference>
<dbReference type="InterPro" id="IPR003660">
    <property type="entry name" value="HAMP_dom"/>
</dbReference>
<dbReference type="CDD" id="cd12914">
    <property type="entry name" value="PDC1_DGC_like"/>
    <property type="match status" value="1"/>
</dbReference>
<reference evidence="4 5" key="1">
    <citation type="submission" date="2020-07" db="EMBL/GenBank/DDBJ databases">
        <title>Electron transfer.</title>
        <authorList>
            <person name="Huang L."/>
            <person name="Liu X."/>
            <person name="Zhou S."/>
        </authorList>
    </citation>
    <scope>NUCLEOTIDE SEQUENCE [LARGE SCALE GENOMIC DNA]</scope>
    <source>
        <strain evidence="4 5">Lx1</strain>
    </source>
</reference>
<sequence>MKKSIKLKTRFTISFTIIILVLTFILSSVISINSISIYKKEIGNSLSERVWQMSNRLDQYMWARYGEINVLSKLDIFKNISNAEEVRKVLDELKLNFPSYSWVGLIDPSGEVVESTDGILKGKNISARPVYSQALNSTYIGDVHDAVLLSSLLPNPTGEAMKFVDISTPIFSDNGELTGILASHLSWGWAKEVEGTMIQSNNKEKMEVFIVSKGDNAVLLGPTELIGTNLNLESIDKAREGENGWSVETWPDGKKYLTGYILESGYENYPGLGWVILARQPVELAYEAIQNQIVFSVTFGILAVITFVIFGIISANIITKPLKQLTFVANKLREGEDVDVPKFKGIREIEVLSSSLDSLIKSLIKTKGELGEMEELANYDKLTRLPNRIALGNYLEKLVLTKDENLTFTILYMDLDGFKSVNDTYGHHVGDILLQEVADRIKEDIGSGELAARLGGDEFVVVVINSHEDVKARGIQVANKIIEDLSRPFIIEQKEIRVGCSVGGAVWNVDSTDTIELTRMADQALYKSKRSGKGKFTYYNKEN</sequence>
<dbReference type="AlphaFoldDB" id="A0A7D6ZYG3"/>
<dbReference type="Proteomes" id="UP000512286">
    <property type="component" value="Chromosome"/>
</dbReference>
<dbReference type="InterPro" id="IPR043128">
    <property type="entry name" value="Rev_trsase/Diguanyl_cyclase"/>
</dbReference>
<feature type="domain" description="HAMP" evidence="2">
    <location>
        <begin position="316"/>
        <end position="368"/>
    </location>
</feature>